<dbReference type="Pfam" id="PF00096">
    <property type="entry name" value="zf-C2H2"/>
    <property type="match status" value="1"/>
</dbReference>
<dbReference type="Proteomes" id="UP000594262">
    <property type="component" value="Unplaced"/>
</dbReference>
<dbReference type="EnsemblMetazoa" id="CLYHEMT009683.2">
    <property type="protein sequence ID" value="CLYHEMP009683.2"/>
    <property type="gene ID" value="CLYHEMG009683"/>
</dbReference>
<dbReference type="Gene3D" id="3.30.160.60">
    <property type="entry name" value="Classic Zinc Finger"/>
    <property type="match status" value="3"/>
</dbReference>
<evidence type="ECO:0000256" key="3">
    <source>
        <dbReference type="ARBA" id="ARBA00022737"/>
    </source>
</evidence>
<feature type="domain" description="C2H2-type" evidence="9">
    <location>
        <begin position="272"/>
        <end position="299"/>
    </location>
</feature>
<keyword evidence="6" id="KW-0539">Nucleus</keyword>
<feature type="region of interest" description="Disordered" evidence="8">
    <location>
        <begin position="55"/>
        <end position="90"/>
    </location>
</feature>
<sequence>MAETKQGLIILAQKIISNDKSNQTGEMVYRVQWYDSIIPESNLRKMFPDLLKEYESKQKVKPNQKEGGGTKSNHKESQKHTTSIPSSPKKILHKTYSQELSAKEVLAKKLIQKQKNASGTDAFHCDFCEKKFKTSIDLKCHIYIHQFANDRIKVTKPGVREGPSIAPVKSNKSKRKPTRKYTPLEKTKCDICGKEVTSKRLESHKITYHLKNGKFPCSECEKRFQCNRDLQRHAEIHKDGKLEKTSCDICGKILTKRHLENHKNRFHSQGEYTCKKCNKIFKHLLDLDWHLKKPCTQTPNAEETSTRK</sequence>
<evidence type="ECO:0000259" key="9">
    <source>
        <dbReference type="PROSITE" id="PS50157"/>
    </source>
</evidence>
<dbReference type="GO" id="GO:0008270">
    <property type="term" value="F:zinc ion binding"/>
    <property type="evidence" value="ECO:0007669"/>
    <property type="project" value="UniProtKB-KW"/>
</dbReference>
<dbReference type="PROSITE" id="PS00028">
    <property type="entry name" value="ZINC_FINGER_C2H2_1"/>
    <property type="match status" value="2"/>
</dbReference>
<organism evidence="10 11">
    <name type="scientific">Clytia hemisphaerica</name>
    <dbReference type="NCBI Taxonomy" id="252671"/>
    <lineage>
        <taxon>Eukaryota</taxon>
        <taxon>Metazoa</taxon>
        <taxon>Cnidaria</taxon>
        <taxon>Hydrozoa</taxon>
        <taxon>Hydroidolina</taxon>
        <taxon>Leptothecata</taxon>
        <taxon>Obeliida</taxon>
        <taxon>Clytiidae</taxon>
        <taxon>Clytia</taxon>
    </lineage>
</organism>
<name>A0A7M5V914_9CNID</name>
<evidence type="ECO:0000256" key="6">
    <source>
        <dbReference type="ARBA" id="ARBA00023242"/>
    </source>
</evidence>
<evidence type="ECO:0000256" key="8">
    <source>
        <dbReference type="SAM" id="MobiDB-lite"/>
    </source>
</evidence>
<feature type="domain" description="C2H2-type" evidence="9">
    <location>
        <begin position="123"/>
        <end position="145"/>
    </location>
</feature>
<dbReference type="PANTHER" id="PTHR24394">
    <property type="entry name" value="ZINC FINGER PROTEIN"/>
    <property type="match status" value="1"/>
</dbReference>
<evidence type="ECO:0000256" key="1">
    <source>
        <dbReference type="ARBA" id="ARBA00004123"/>
    </source>
</evidence>
<dbReference type="GeneID" id="136804012"/>
<keyword evidence="3" id="KW-0677">Repeat</keyword>
<dbReference type="SUPFAM" id="SSF57667">
    <property type="entry name" value="beta-beta-alpha zinc fingers"/>
    <property type="match status" value="3"/>
</dbReference>
<dbReference type="SMART" id="SM00355">
    <property type="entry name" value="ZnF_C2H2"/>
    <property type="match status" value="5"/>
</dbReference>
<dbReference type="GO" id="GO:0000981">
    <property type="term" value="F:DNA-binding transcription factor activity, RNA polymerase II-specific"/>
    <property type="evidence" value="ECO:0007669"/>
    <property type="project" value="TreeGrafter"/>
</dbReference>
<dbReference type="OrthoDB" id="4748970at2759"/>
<dbReference type="PROSITE" id="PS50157">
    <property type="entry name" value="ZINC_FINGER_C2H2_2"/>
    <property type="match status" value="3"/>
</dbReference>
<protein>
    <recommendedName>
        <fullName evidence="9">C2H2-type domain-containing protein</fullName>
    </recommendedName>
</protein>
<keyword evidence="5" id="KW-0862">Zinc</keyword>
<accession>A0A7M5V914</accession>
<dbReference type="AlphaFoldDB" id="A0A7M5V914"/>
<evidence type="ECO:0000256" key="5">
    <source>
        <dbReference type="ARBA" id="ARBA00022833"/>
    </source>
</evidence>
<evidence type="ECO:0000256" key="4">
    <source>
        <dbReference type="ARBA" id="ARBA00022771"/>
    </source>
</evidence>
<dbReference type="InterPro" id="IPR036236">
    <property type="entry name" value="Znf_C2H2_sf"/>
</dbReference>
<dbReference type="GO" id="GO:0005634">
    <property type="term" value="C:nucleus"/>
    <property type="evidence" value="ECO:0007669"/>
    <property type="project" value="UniProtKB-SubCell"/>
</dbReference>
<feature type="region of interest" description="Disordered" evidence="8">
    <location>
        <begin position="158"/>
        <end position="180"/>
    </location>
</feature>
<evidence type="ECO:0000256" key="2">
    <source>
        <dbReference type="ARBA" id="ARBA00022723"/>
    </source>
</evidence>
<proteinExistence type="predicted"/>
<evidence type="ECO:0000256" key="7">
    <source>
        <dbReference type="PROSITE-ProRule" id="PRU00042"/>
    </source>
</evidence>
<dbReference type="PANTHER" id="PTHR24394:SF29">
    <property type="entry name" value="MYONEURIN"/>
    <property type="match status" value="1"/>
</dbReference>
<evidence type="ECO:0000313" key="11">
    <source>
        <dbReference type="Proteomes" id="UP000594262"/>
    </source>
</evidence>
<keyword evidence="11" id="KW-1185">Reference proteome</keyword>
<keyword evidence="4 7" id="KW-0863">Zinc-finger</keyword>
<reference evidence="10" key="1">
    <citation type="submission" date="2021-01" db="UniProtKB">
        <authorList>
            <consortium name="EnsemblMetazoa"/>
        </authorList>
    </citation>
    <scope>IDENTIFICATION</scope>
</reference>
<comment type="subcellular location">
    <subcellularLocation>
        <location evidence="1">Nucleus</location>
    </subcellularLocation>
</comment>
<keyword evidence="2" id="KW-0479">Metal-binding</keyword>
<evidence type="ECO:0000313" key="10">
    <source>
        <dbReference type="EnsemblMetazoa" id="CLYHEMP009683.2"/>
    </source>
</evidence>
<dbReference type="InterPro" id="IPR013087">
    <property type="entry name" value="Znf_C2H2_type"/>
</dbReference>
<dbReference type="RefSeq" id="XP_066916854.1">
    <property type="nucleotide sequence ID" value="XM_067060753.1"/>
</dbReference>
<feature type="domain" description="C2H2-type" evidence="9">
    <location>
        <begin position="215"/>
        <end position="242"/>
    </location>
</feature>